<dbReference type="Proteomes" id="UP000051497">
    <property type="component" value="Unassembled WGS sequence"/>
</dbReference>
<evidence type="ECO:0000313" key="2">
    <source>
        <dbReference type="EMBL" id="KRG20368.1"/>
    </source>
</evidence>
<reference evidence="2" key="1">
    <citation type="submission" date="2015-09" db="EMBL/GenBank/DDBJ databases">
        <title>Draft Genome Sequences of Two Novel Amoeba-resistant Intranuclear Bacteria, Candidatus Berkiella cookevillensis and Candidatus Berkiella aquae.</title>
        <authorList>
            <person name="Mehari Y.T."/>
            <person name="Arivett B.A."/>
            <person name="Farone A.L."/>
            <person name="Gunderson J.H."/>
            <person name="Farone M.B."/>
        </authorList>
    </citation>
    <scope>NUCLEOTIDE SEQUENCE [LARGE SCALE GENOMIC DNA]</scope>
    <source>
        <strain evidence="2">HT99</strain>
    </source>
</reference>
<dbReference type="Gene3D" id="1.10.579.10">
    <property type="entry name" value="DNA Cyclobutane Dipyrimidine Photolyase, subunit A, domain 3"/>
    <property type="match status" value="1"/>
</dbReference>
<dbReference type="PANTHER" id="PTHR38657">
    <property type="entry name" value="SLR1343 PROTEIN"/>
    <property type="match status" value="1"/>
</dbReference>
<dbReference type="InterPro" id="IPR014729">
    <property type="entry name" value="Rossmann-like_a/b/a_fold"/>
</dbReference>
<reference evidence="3" key="3">
    <citation type="submission" date="2021-06" db="EMBL/GenBank/DDBJ databases">
        <title>Genomic Description and Analysis of Intracellular Bacteria, Candidatus Berkiella cookevillensis and Candidatus Berkiella aquae.</title>
        <authorList>
            <person name="Kidane D.T."/>
            <person name="Mehari Y.T."/>
            <person name="Rice F.C."/>
            <person name="Arivett B.A."/>
            <person name="Farone A.L."/>
            <person name="Berk S.G."/>
            <person name="Farone M.B."/>
        </authorList>
    </citation>
    <scope>NUCLEOTIDE SEQUENCE</scope>
    <source>
        <strain evidence="3">HT99</strain>
    </source>
</reference>
<dbReference type="InterPro" id="IPR036134">
    <property type="entry name" value="Crypto/Photolyase_FAD-like_sf"/>
</dbReference>
<dbReference type="AlphaFoldDB" id="A0A0Q9YIF7"/>
<dbReference type="Pfam" id="PF04244">
    <property type="entry name" value="DPRP"/>
    <property type="match status" value="1"/>
</dbReference>
<dbReference type="EMBL" id="LKAJ01000013">
    <property type="protein sequence ID" value="KRG20368.1"/>
    <property type="molecule type" value="Genomic_DNA"/>
</dbReference>
<sequence>MKNLIIVLWDQLTHSLPMLAEATSTDIIFMCECREQLHYIPHHPKKIAFILSSMRHFAEELMQKGLKVHYVDYTNRVNNGELLQELQKAINKLKPTLVTYTEPSEWHIQEKINAFFVKNNIKFKVFEDARFLCSKTEFAQWANNKKQLRMEYFYRTMRLKYNILLNEDKSPIGGKWNYDVENRKAAPNSLTSPNRISHKKDDITLKVIELVKLYFNKNFGDLEPFYFATNRQQALKEAQHFIEILLYDFGTYQDAMISNEAYLYHSLLSSYINLGLLSPLELCGLAEEAYQKGLVPLNSAEGFIRQILGWREYVRGIYWLMMPKYISNNYFDAKHPLPWSYWGGETKMNCIKEVVKQTREHAYSHHIQRLMITGNFALLTGLNPLEVHRWYLSVYADAFEWVELPNTLGMALFGDGGLLASKPYCASGKYIKRMSNFCKSCDYNPEEQFGENACPFNALYWNFLIMNEEKLKKNQRMKVIYQALSRFSDEKKNQLVNHAQHILLKLEEGKM</sequence>
<dbReference type="PANTHER" id="PTHR38657:SF1">
    <property type="entry name" value="SLR1343 PROTEIN"/>
    <property type="match status" value="1"/>
</dbReference>
<keyword evidence="4" id="KW-1185">Reference proteome</keyword>
<evidence type="ECO:0000313" key="3">
    <source>
        <dbReference type="EMBL" id="MCS5712265.1"/>
    </source>
</evidence>
<dbReference type="InterPro" id="IPR052551">
    <property type="entry name" value="UV-DNA_repair_photolyase"/>
</dbReference>
<dbReference type="Gene3D" id="1.25.40.80">
    <property type="match status" value="1"/>
</dbReference>
<reference evidence="3" key="2">
    <citation type="journal article" date="2016" name="Genome Announc.">
        <title>Draft Genome Sequences of Two Novel Amoeba-Resistant Intranuclear Bacteria, 'Candidatus Berkiella cookevillensis' and 'Candidatus Berkiella aquae'.</title>
        <authorList>
            <person name="Mehari Y.T."/>
            <person name="Arivett B.A."/>
            <person name="Farone A.L."/>
            <person name="Gunderson J.H."/>
            <person name="Farone M.B."/>
        </authorList>
    </citation>
    <scope>NUCLEOTIDE SEQUENCE</scope>
    <source>
        <strain evidence="3">HT99</strain>
    </source>
</reference>
<dbReference type="Gene3D" id="1.10.10.1710">
    <property type="entry name" value="Deoxyribodipyrimidine photolyase-related"/>
    <property type="match status" value="1"/>
</dbReference>
<dbReference type="OrthoDB" id="5288100at2"/>
<dbReference type="GO" id="GO:0016829">
    <property type="term" value="F:lyase activity"/>
    <property type="evidence" value="ECO:0007669"/>
    <property type="project" value="UniProtKB-KW"/>
</dbReference>
<dbReference type="EMBL" id="LKAJ02000001">
    <property type="protein sequence ID" value="MCS5712265.1"/>
    <property type="molecule type" value="Genomic_DNA"/>
</dbReference>
<dbReference type="InterPro" id="IPR007357">
    <property type="entry name" value="PhrB-like"/>
</dbReference>
<evidence type="ECO:0000313" key="4">
    <source>
        <dbReference type="Proteomes" id="UP000051497"/>
    </source>
</evidence>
<gene>
    <name evidence="3" type="ORF">HT99x_012555</name>
    <name evidence="2" type="ORF">HT99x_02618</name>
</gene>
<keyword evidence="2" id="KW-0456">Lyase</keyword>
<dbReference type="SUPFAM" id="SSF52425">
    <property type="entry name" value="Cryptochrome/photolyase, N-terminal domain"/>
    <property type="match status" value="1"/>
</dbReference>
<dbReference type="SUPFAM" id="SSF48173">
    <property type="entry name" value="Cryptochrome/photolyase FAD-binding domain"/>
    <property type="match status" value="1"/>
</dbReference>
<accession>A0A0Q9YIF7</accession>
<dbReference type="InterPro" id="IPR036155">
    <property type="entry name" value="Crypto/Photolyase_N_sf"/>
</dbReference>
<protein>
    <submittedName>
        <fullName evidence="3">Cryptochrome/photolyase family protein</fullName>
    </submittedName>
    <submittedName>
        <fullName evidence="2">Deoxyribodipyrimidine photo-lyase-related protein</fullName>
    </submittedName>
</protein>
<comment type="cofactor">
    <cofactor evidence="1">
        <name>(6R)-5,10-methylene-5,6,7,8-tetrahydrofolate</name>
        <dbReference type="ChEBI" id="CHEBI:15636"/>
    </cofactor>
</comment>
<organism evidence="2">
    <name type="scientific">Candidatus Berkiella aquae</name>
    <dbReference type="NCBI Taxonomy" id="295108"/>
    <lineage>
        <taxon>Bacteria</taxon>
        <taxon>Pseudomonadati</taxon>
        <taxon>Pseudomonadota</taxon>
        <taxon>Gammaproteobacteria</taxon>
        <taxon>Candidatus Berkiellales</taxon>
        <taxon>Candidatus Berkiellaceae</taxon>
        <taxon>Candidatus Berkiella</taxon>
    </lineage>
</organism>
<comment type="caution">
    <text evidence="2">The sequence shown here is derived from an EMBL/GenBank/DDBJ whole genome shotgun (WGS) entry which is preliminary data.</text>
</comment>
<evidence type="ECO:0000256" key="1">
    <source>
        <dbReference type="ARBA" id="ARBA00001932"/>
    </source>
</evidence>
<dbReference type="PATRIC" id="fig|1590043.3.peg.2661"/>
<name>A0A0Q9YIF7_9GAMM</name>
<dbReference type="STRING" id="295108.HT99x_02618"/>
<dbReference type="RefSeq" id="WP_075067218.1">
    <property type="nucleotide sequence ID" value="NZ_LKAJ02000001.1"/>
</dbReference>
<proteinExistence type="predicted"/>
<dbReference type="Gene3D" id="3.40.50.620">
    <property type="entry name" value="HUPs"/>
    <property type="match status" value="1"/>
</dbReference>